<keyword evidence="6" id="KW-0378">Hydrolase</keyword>
<name>A0A5P1ESP9_ASPOF</name>
<dbReference type="SUPFAM" id="SSF101941">
    <property type="entry name" value="NAC domain"/>
    <property type="match status" value="1"/>
</dbReference>
<evidence type="ECO:0000256" key="5">
    <source>
        <dbReference type="ARBA" id="ARBA00023242"/>
    </source>
</evidence>
<keyword evidence="2" id="KW-0805">Transcription regulation</keyword>
<dbReference type="GO" id="GO:0004185">
    <property type="term" value="F:serine-type carboxypeptidase activity"/>
    <property type="evidence" value="ECO:0007669"/>
    <property type="project" value="UniProtKB-UniRule"/>
</dbReference>
<dbReference type="InterPro" id="IPR003441">
    <property type="entry name" value="NAC-dom"/>
</dbReference>
<dbReference type="GO" id="GO:0006355">
    <property type="term" value="P:regulation of DNA-templated transcription"/>
    <property type="evidence" value="ECO:0007669"/>
    <property type="project" value="InterPro"/>
</dbReference>
<gene>
    <name evidence="8" type="ORF">A4U43_C05F18570</name>
</gene>
<dbReference type="GO" id="GO:0003677">
    <property type="term" value="F:DNA binding"/>
    <property type="evidence" value="ECO:0007669"/>
    <property type="project" value="UniProtKB-KW"/>
</dbReference>
<dbReference type="Pfam" id="PF02365">
    <property type="entry name" value="NAM"/>
    <property type="match status" value="1"/>
</dbReference>
<dbReference type="SUPFAM" id="SSF53474">
    <property type="entry name" value="alpha/beta-Hydrolases"/>
    <property type="match status" value="1"/>
</dbReference>
<keyword evidence="6" id="KW-0645">Protease</keyword>
<dbReference type="Pfam" id="PF00450">
    <property type="entry name" value="Peptidase_S10"/>
    <property type="match status" value="1"/>
</dbReference>
<dbReference type="InterPro" id="IPR036093">
    <property type="entry name" value="NAC_dom_sf"/>
</dbReference>
<dbReference type="GO" id="GO:0019748">
    <property type="term" value="P:secondary metabolic process"/>
    <property type="evidence" value="ECO:0007669"/>
    <property type="project" value="TreeGrafter"/>
</dbReference>
<dbReference type="PROSITE" id="PS51005">
    <property type="entry name" value="NAC"/>
    <property type="match status" value="1"/>
</dbReference>
<dbReference type="InterPro" id="IPR029058">
    <property type="entry name" value="AB_hydrolase_fold"/>
</dbReference>
<keyword evidence="4" id="KW-0804">Transcription</keyword>
<evidence type="ECO:0000256" key="1">
    <source>
        <dbReference type="ARBA" id="ARBA00009431"/>
    </source>
</evidence>
<dbReference type="GO" id="GO:0006508">
    <property type="term" value="P:proteolysis"/>
    <property type="evidence" value="ECO:0007669"/>
    <property type="project" value="UniProtKB-KW"/>
</dbReference>
<dbReference type="Proteomes" id="UP000243459">
    <property type="component" value="Chromosome 5"/>
</dbReference>
<reference evidence="9" key="1">
    <citation type="journal article" date="2017" name="Nat. Commun.">
        <title>The asparagus genome sheds light on the origin and evolution of a young Y chromosome.</title>
        <authorList>
            <person name="Harkess A."/>
            <person name="Zhou J."/>
            <person name="Xu C."/>
            <person name="Bowers J.E."/>
            <person name="Van der Hulst R."/>
            <person name="Ayyampalayam S."/>
            <person name="Mercati F."/>
            <person name="Riccardi P."/>
            <person name="McKain M.R."/>
            <person name="Kakrana A."/>
            <person name="Tang H."/>
            <person name="Ray J."/>
            <person name="Groenendijk J."/>
            <person name="Arikit S."/>
            <person name="Mathioni S.M."/>
            <person name="Nakano M."/>
            <person name="Shan H."/>
            <person name="Telgmann-Rauber A."/>
            <person name="Kanno A."/>
            <person name="Yue Z."/>
            <person name="Chen H."/>
            <person name="Li W."/>
            <person name="Chen Y."/>
            <person name="Xu X."/>
            <person name="Zhang Y."/>
            <person name="Luo S."/>
            <person name="Chen H."/>
            <person name="Gao J."/>
            <person name="Mao Z."/>
            <person name="Pires J.C."/>
            <person name="Luo M."/>
            <person name="Kudrna D."/>
            <person name="Wing R.A."/>
            <person name="Meyers B.C."/>
            <person name="Yi K."/>
            <person name="Kong H."/>
            <person name="Lavrijsen P."/>
            <person name="Sunseri F."/>
            <person name="Falavigna A."/>
            <person name="Ye Y."/>
            <person name="Leebens-Mack J.H."/>
            <person name="Chen G."/>
        </authorList>
    </citation>
    <scope>NUCLEOTIDE SEQUENCE [LARGE SCALE GENOMIC DNA]</scope>
    <source>
        <strain evidence="9">cv. DH0086</strain>
    </source>
</reference>
<keyword evidence="3" id="KW-0238">DNA-binding</keyword>
<dbReference type="OMA" id="ANGIIAC"/>
<evidence type="ECO:0000256" key="3">
    <source>
        <dbReference type="ARBA" id="ARBA00023125"/>
    </source>
</evidence>
<dbReference type="GO" id="GO:0016747">
    <property type="term" value="F:acyltransferase activity, transferring groups other than amino-acyl groups"/>
    <property type="evidence" value="ECO:0007669"/>
    <property type="project" value="TreeGrafter"/>
</dbReference>
<dbReference type="EMBL" id="CM007385">
    <property type="protein sequence ID" value="ONK69032.1"/>
    <property type="molecule type" value="Genomic_DNA"/>
</dbReference>
<dbReference type="InterPro" id="IPR001563">
    <property type="entry name" value="Peptidase_S10"/>
</dbReference>
<organism evidence="8 9">
    <name type="scientific">Asparagus officinalis</name>
    <name type="common">Garden asparagus</name>
    <dbReference type="NCBI Taxonomy" id="4686"/>
    <lineage>
        <taxon>Eukaryota</taxon>
        <taxon>Viridiplantae</taxon>
        <taxon>Streptophyta</taxon>
        <taxon>Embryophyta</taxon>
        <taxon>Tracheophyta</taxon>
        <taxon>Spermatophyta</taxon>
        <taxon>Magnoliopsida</taxon>
        <taxon>Liliopsida</taxon>
        <taxon>Asparagales</taxon>
        <taxon>Asparagaceae</taxon>
        <taxon>Asparagoideae</taxon>
        <taxon>Asparagus</taxon>
    </lineage>
</organism>
<dbReference type="InterPro" id="IPR018202">
    <property type="entry name" value="Ser_caboxypep_ser_AS"/>
</dbReference>
<sequence length="315" mass="36034">MDLRFSSETDKCKIGSTLQNDWYFFSHKDKKYPTGTRTNRATAAGFWKATGRDKVHSILRPEKHPLAQCQSCISILTVGLRFRVLSIWIHLLVLGFSKDETDYTTGDLKTAKDTHTFLLKWFELYPEFLENPFYISGESYAGIYIPMLAAEVANGIIACVKPALKFKGYMIGNGCTDEQFDGDALVPFAHGMGLISNDLFQEVKSACQGSYWNPVNKTCEEKLNKVDQKLKDLTIYDVLEPCYHHPEIRYPSADDIRLPSSFRRLGETDRPLHVRRRMFGRSWPLRATVRAGRVPTWTELGRRKPLCTVHSKLRA</sequence>
<evidence type="ECO:0000313" key="9">
    <source>
        <dbReference type="Proteomes" id="UP000243459"/>
    </source>
</evidence>
<evidence type="ECO:0000256" key="4">
    <source>
        <dbReference type="ARBA" id="ARBA00023163"/>
    </source>
</evidence>
<dbReference type="AlphaFoldDB" id="A0A5P1ESP9"/>
<evidence type="ECO:0000256" key="6">
    <source>
        <dbReference type="RuleBase" id="RU361156"/>
    </source>
</evidence>
<keyword evidence="9" id="KW-1185">Reference proteome</keyword>
<protein>
    <recommendedName>
        <fullName evidence="6">Carboxypeptidase</fullName>
        <ecNumber evidence="6">3.4.16.-</ecNumber>
    </recommendedName>
</protein>
<evidence type="ECO:0000256" key="2">
    <source>
        <dbReference type="ARBA" id="ARBA00023015"/>
    </source>
</evidence>
<dbReference type="PANTHER" id="PTHR11802:SF254">
    <property type="entry name" value="SERINE CARBOXYPEPTIDASE-LIKE 20"/>
    <property type="match status" value="1"/>
</dbReference>
<dbReference type="EC" id="3.4.16.-" evidence="6"/>
<dbReference type="PANTHER" id="PTHR11802">
    <property type="entry name" value="SERINE PROTEASE FAMILY S10 SERINE CARBOXYPEPTIDASE"/>
    <property type="match status" value="1"/>
</dbReference>
<dbReference type="PROSITE" id="PS00131">
    <property type="entry name" value="CARBOXYPEPT_SER_SER"/>
    <property type="match status" value="1"/>
</dbReference>
<dbReference type="Gene3D" id="3.40.50.1820">
    <property type="entry name" value="alpha/beta hydrolase"/>
    <property type="match status" value="1"/>
</dbReference>
<dbReference type="Gramene" id="ONK69032">
    <property type="protein sequence ID" value="ONK69032"/>
    <property type="gene ID" value="A4U43_C05F18570"/>
</dbReference>
<evidence type="ECO:0000313" key="8">
    <source>
        <dbReference type="EMBL" id="ONK69032.1"/>
    </source>
</evidence>
<comment type="similarity">
    <text evidence="1 6">Belongs to the peptidase S10 family.</text>
</comment>
<keyword evidence="5" id="KW-0539">Nucleus</keyword>
<keyword evidence="6" id="KW-0121">Carboxypeptidase</keyword>
<proteinExistence type="inferred from homology"/>
<evidence type="ECO:0000259" key="7">
    <source>
        <dbReference type="PROSITE" id="PS51005"/>
    </source>
</evidence>
<dbReference type="Gene3D" id="2.170.150.80">
    <property type="entry name" value="NAC domain"/>
    <property type="match status" value="1"/>
</dbReference>
<accession>A0A5P1ESP9</accession>
<feature type="domain" description="NAC" evidence="7">
    <location>
        <begin position="1"/>
        <end position="111"/>
    </location>
</feature>